<organism evidence="3 4">
    <name type="scientific">Halorussus caseinilyticus</name>
    <dbReference type="NCBI Taxonomy" id="3034025"/>
    <lineage>
        <taxon>Archaea</taxon>
        <taxon>Methanobacteriati</taxon>
        <taxon>Methanobacteriota</taxon>
        <taxon>Stenosarchaea group</taxon>
        <taxon>Halobacteria</taxon>
        <taxon>Halobacteriales</taxon>
        <taxon>Haladaptataceae</taxon>
        <taxon>Halorussus</taxon>
    </lineage>
</organism>
<feature type="domain" description="Halobacterial output" evidence="2">
    <location>
        <begin position="32"/>
        <end position="101"/>
    </location>
</feature>
<reference evidence="3 4" key="1">
    <citation type="journal article" date="2019" name="Int. J. Syst. Evol. Microbiol.">
        <title>The Global Catalogue of Microorganisms (GCM) 10K type strain sequencing project: providing services to taxonomists for standard genome sequencing and annotation.</title>
        <authorList>
            <consortium name="The Broad Institute Genomics Platform"/>
            <consortium name="The Broad Institute Genome Sequencing Center for Infectious Disease"/>
            <person name="Wu L."/>
            <person name="Ma J."/>
        </authorList>
    </citation>
    <scope>NUCLEOTIDE SEQUENCE [LARGE SCALE GENOMIC DNA]</scope>
    <source>
        <strain evidence="3 4">DT72</strain>
    </source>
</reference>
<dbReference type="AlphaFoldDB" id="A0ABD5WS21"/>
<dbReference type="EMBL" id="JBHSZH010000005">
    <property type="protein sequence ID" value="MFC7081999.1"/>
    <property type="molecule type" value="Genomic_DNA"/>
</dbReference>
<comment type="caution">
    <text evidence="3">The sequence shown here is derived from an EMBL/GenBank/DDBJ whole genome shotgun (WGS) entry which is preliminary data.</text>
</comment>
<keyword evidence="4" id="KW-1185">Reference proteome</keyword>
<evidence type="ECO:0000313" key="3">
    <source>
        <dbReference type="EMBL" id="MFC7081999.1"/>
    </source>
</evidence>
<sequence length="103" mass="11100">MNSNTNLNAGTDRVTYDPATEGYRGQSDWERSDHVSLTVVETVSAVAGKEPDAMEPLYSILDPDALETILASPQGGFVRLSFSYEGCSVTLTSTGEIVVRPDE</sequence>
<dbReference type="Proteomes" id="UP001596407">
    <property type="component" value="Unassembled WGS sequence"/>
</dbReference>
<protein>
    <submittedName>
        <fullName evidence="3">HalOD1 output domain-containing protein</fullName>
    </submittedName>
</protein>
<accession>A0ABD5WS21</accession>
<name>A0ABD5WS21_9EURY</name>
<evidence type="ECO:0000256" key="1">
    <source>
        <dbReference type="SAM" id="MobiDB-lite"/>
    </source>
</evidence>
<dbReference type="Pfam" id="PF18545">
    <property type="entry name" value="HalOD1"/>
    <property type="match status" value="1"/>
</dbReference>
<feature type="region of interest" description="Disordered" evidence="1">
    <location>
        <begin position="1"/>
        <end position="28"/>
    </location>
</feature>
<dbReference type="RefSeq" id="WP_276280030.1">
    <property type="nucleotide sequence ID" value="NZ_CP119809.1"/>
</dbReference>
<evidence type="ECO:0000259" key="2">
    <source>
        <dbReference type="Pfam" id="PF18545"/>
    </source>
</evidence>
<evidence type="ECO:0000313" key="4">
    <source>
        <dbReference type="Proteomes" id="UP001596407"/>
    </source>
</evidence>
<dbReference type="InterPro" id="IPR040624">
    <property type="entry name" value="HalOD1"/>
</dbReference>
<dbReference type="GeneID" id="79304637"/>
<proteinExistence type="predicted"/>
<gene>
    <name evidence="3" type="ORF">ACFQJ6_19800</name>
</gene>